<dbReference type="Gene3D" id="3.40.630.30">
    <property type="match status" value="1"/>
</dbReference>
<evidence type="ECO:0000313" key="3">
    <source>
        <dbReference type="EMBL" id="KAK3772392.1"/>
    </source>
</evidence>
<accession>A0AAE0ZPU3</accession>
<keyword evidence="1" id="KW-0808">Transferase</keyword>
<dbReference type="PANTHER" id="PTHR15298:SF1">
    <property type="entry name" value="GLYCINE N-ACYLTRANSFERASE-LIKE PROTEIN"/>
    <property type="match status" value="1"/>
</dbReference>
<dbReference type="InterPro" id="IPR000182">
    <property type="entry name" value="GNAT_dom"/>
</dbReference>
<reference evidence="3" key="1">
    <citation type="journal article" date="2023" name="G3 (Bethesda)">
        <title>A reference genome for the long-term kleptoplast-retaining sea slug Elysia crispata morphotype clarki.</title>
        <authorList>
            <person name="Eastman K.E."/>
            <person name="Pendleton A.L."/>
            <person name="Shaikh M.A."/>
            <person name="Suttiyut T."/>
            <person name="Ogas R."/>
            <person name="Tomko P."/>
            <person name="Gavelis G."/>
            <person name="Widhalm J.R."/>
            <person name="Wisecaver J.H."/>
        </authorList>
    </citation>
    <scope>NUCLEOTIDE SEQUENCE</scope>
    <source>
        <strain evidence="3">ECLA1</strain>
    </source>
</reference>
<keyword evidence="1" id="KW-0012">Acyltransferase</keyword>
<dbReference type="InterPro" id="IPR010313">
    <property type="entry name" value="Glycine_N-acyltransferase"/>
</dbReference>
<dbReference type="InterPro" id="IPR013653">
    <property type="entry name" value="GCN5-like_dom"/>
</dbReference>
<feature type="domain" description="N-acetyltransferase" evidence="2">
    <location>
        <begin position="152"/>
        <end position="286"/>
    </location>
</feature>
<dbReference type="GO" id="GO:0047961">
    <property type="term" value="F:glycine N-acyltransferase activity"/>
    <property type="evidence" value="ECO:0007669"/>
    <property type="project" value="InterPro"/>
</dbReference>
<evidence type="ECO:0000259" key="2">
    <source>
        <dbReference type="PROSITE" id="PS51186"/>
    </source>
</evidence>
<organism evidence="3 4">
    <name type="scientific">Elysia crispata</name>
    <name type="common">lettuce slug</name>
    <dbReference type="NCBI Taxonomy" id="231223"/>
    <lineage>
        <taxon>Eukaryota</taxon>
        <taxon>Metazoa</taxon>
        <taxon>Spiralia</taxon>
        <taxon>Lophotrochozoa</taxon>
        <taxon>Mollusca</taxon>
        <taxon>Gastropoda</taxon>
        <taxon>Heterobranchia</taxon>
        <taxon>Euthyneura</taxon>
        <taxon>Panpulmonata</taxon>
        <taxon>Sacoglossa</taxon>
        <taxon>Placobranchoidea</taxon>
        <taxon>Plakobranchidae</taxon>
        <taxon>Elysia</taxon>
    </lineage>
</organism>
<dbReference type="EMBL" id="JAWDGP010003624">
    <property type="protein sequence ID" value="KAK3772392.1"/>
    <property type="molecule type" value="Genomic_DNA"/>
</dbReference>
<dbReference type="PROSITE" id="PS51186">
    <property type="entry name" value="GNAT"/>
    <property type="match status" value="1"/>
</dbReference>
<dbReference type="AlphaFoldDB" id="A0AAE0ZPU3"/>
<dbReference type="PANTHER" id="PTHR15298">
    <property type="entry name" value="L-COA N-ACYLTRANSFERASE-RELATED"/>
    <property type="match status" value="1"/>
</dbReference>
<keyword evidence="4" id="KW-1185">Reference proteome</keyword>
<evidence type="ECO:0000256" key="1">
    <source>
        <dbReference type="RuleBase" id="RU368002"/>
    </source>
</evidence>
<gene>
    <name evidence="3" type="ORF">RRG08_031416</name>
</gene>
<dbReference type="GO" id="GO:0005739">
    <property type="term" value="C:mitochondrion"/>
    <property type="evidence" value="ECO:0007669"/>
    <property type="project" value="InterPro"/>
</dbReference>
<sequence>MTTLHTVKEDELPALKDWLEQFLPCSFKLYHTVRGTLQGRWAGTTFCTLGWPDILAAGEGEANPASACYRYHSEPRVTSVFSPDPHHLEELLLWPGFLDWSQPIIFQAVSSDLAPVIQKVAKSKGGDCTTFANVIHEASGEDLPPRPVPKGFELRDLDPDLHTDYVMSTWPHSRTNSDSYIRELLRKFPSVGLFDKDGEIIGLEIGNEYGAIGMLHVREAYRGRGLGKIITSQLAQKYFCDDHSVIALVIKNNLPSRRMHTSCGFKEVGSVDWIIYHDGDETKLMEKMSYKRYL</sequence>
<proteinExistence type="inferred from homology"/>
<dbReference type="SUPFAM" id="SSF55729">
    <property type="entry name" value="Acyl-CoA N-acyltransferases (Nat)"/>
    <property type="match status" value="1"/>
</dbReference>
<protein>
    <recommendedName>
        <fullName evidence="1">Glycine N-acyltransferase-like protein</fullName>
        <ecNumber evidence="1">2.3.1.-</ecNumber>
    </recommendedName>
</protein>
<dbReference type="Pfam" id="PF08445">
    <property type="entry name" value="FR47"/>
    <property type="match status" value="1"/>
</dbReference>
<comment type="similarity">
    <text evidence="1">Belongs to the glycine N-acyltransferase family.</text>
</comment>
<dbReference type="Proteomes" id="UP001283361">
    <property type="component" value="Unassembled WGS sequence"/>
</dbReference>
<dbReference type="InterPro" id="IPR015938">
    <property type="entry name" value="Glycine_N-acyltransferase_N"/>
</dbReference>
<dbReference type="InterPro" id="IPR016181">
    <property type="entry name" value="Acyl_CoA_acyltransferase"/>
</dbReference>
<name>A0AAE0ZPU3_9GAST</name>
<comment type="caution">
    <text evidence="3">The sequence shown here is derived from an EMBL/GenBank/DDBJ whole genome shotgun (WGS) entry which is preliminary data.</text>
</comment>
<dbReference type="EC" id="2.3.1.-" evidence="1"/>
<dbReference type="Pfam" id="PF06021">
    <property type="entry name" value="Gly_acyl_tr_N"/>
    <property type="match status" value="1"/>
</dbReference>
<dbReference type="CDD" id="cd04301">
    <property type="entry name" value="NAT_SF"/>
    <property type="match status" value="1"/>
</dbReference>
<evidence type="ECO:0000313" key="4">
    <source>
        <dbReference type="Proteomes" id="UP001283361"/>
    </source>
</evidence>